<dbReference type="RefSeq" id="XP_012652587.1">
    <property type="nucleotide sequence ID" value="XM_012797133.1"/>
</dbReference>
<keyword evidence="1" id="KW-1133">Transmembrane helix</keyword>
<evidence type="ECO:0000313" key="3">
    <source>
        <dbReference type="Proteomes" id="UP000009168"/>
    </source>
</evidence>
<protein>
    <submittedName>
        <fullName evidence="2">Transmembrane protein, putative</fullName>
    </submittedName>
</protein>
<feature type="transmembrane region" description="Helical" evidence="1">
    <location>
        <begin position="6"/>
        <end position="30"/>
    </location>
</feature>
<name>W7XKG1_TETTS</name>
<reference evidence="3" key="1">
    <citation type="journal article" date="2006" name="PLoS Biol.">
        <title>Macronuclear genome sequence of the ciliate Tetrahymena thermophila, a model eukaryote.</title>
        <authorList>
            <person name="Eisen J.A."/>
            <person name="Coyne R.S."/>
            <person name="Wu M."/>
            <person name="Wu D."/>
            <person name="Thiagarajan M."/>
            <person name="Wortman J.R."/>
            <person name="Badger J.H."/>
            <person name="Ren Q."/>
            <person name="Amedeo P."/>
            <person name="Jones K.M."/>
            <person name="Tallon L.J."/>
            <person name="Delcher A.L."/>
            <person name="Salzberg S.L."/>
            <person name="Silva J.C."/>
            <person name="Haas B.J."/>
            <person name="Majoros W.H."/>
            <person name="Farzad M."/>
            <person name="Carlton J.M."/>
            <person name="Smith R.K. Jr."/>
            <person name="Garg J."/>
            <person name="Pearlman R.E."/>
            <person name="Karrer K.M."/>
            <person name="Sun L."/>
            <person name="Manning G."/>
            <person name="Elde N.C."/>
            <person name="Turkewitz A.P."/>
            <person name="Asai D.J."/>
            <person name="Wilkes D.E."/>
            <person name="Wang Y."/>
            <person name="Cai H."/>
            <person name="Collins K."/>
            <person name="Stewart B.A."/>
            <person name="Lee S.R."/>
            <person name="Wilamowska K."/>
            <person name="Weinberg Z."/>
            <person name="Ruzzo W.L."/>
            <person name="Wloga D."/>
            <person name="Gaertig J."/>
            <person name="Frankel J."/>
            <person name="Tsao C.-C."/>
            <person name="Gorovsky M.A."/>
            <person name="Keeling P.J."/>
            <person name="Waller R.F."/>
            <person name="Patron N.J."/>
            <person name="Cherry J.M."/>
            <person name="Stover N.A."/>
            <person name="Krieger C.J."/>
            <person name="del Toro C."/>
            <person name="Ryder H.F."/>
            <person name="Williamson S.C."/>
            <person name="Barbeau R.A."/>
            <person name="Hamilton E.P."/>
            <person name="Orias E."/>
        </authorList>
    </citation>
    <scope>NUCLEOTIDE SEQUENCE [LARGE SCALE GENOMIC DNA]</scope>
    <source>
        <strain evidence="3">SB210</strain>
    </source>
</reference>
<keyword evidence="1 2" id="KW-0812">Transmembrane</keyword>
<accession>W7XKG1</accession>
<keyword evidence="1" id="KW-0472">Membrane</keyword>
<dbReference type="KEGG" id="tet:TTHERM_000035527"/>
<dbReference type="InParanoid" id="W7XKG1"/>
<dbReference type="EMBL" id="GG662720">
    <property type="protein sequence ID" value="EWS74874.1"/>
    <property type="molecule type" value="Genomic_DNA"/>
</dbReference>
<proteinExistence type="predicted"/>
<sequence>MLKQIFLTKICMLMNSLINFLSILTGQFFFNSKEYNLKRYQFYNLKAKVNFVFLNQRQISQIYFYNLQLDNTREFFFFTLQQLIIFKFIQKLQLFLGGSSKKIVYYQQTIN</sequence>
<dbReference type="GeneID" id="24436914"/>
<keyword evidence="3" id="KW-1185">Reference proteome</keyword>
<dbReference type="Proteomes" id="UP000009168">
    <property type="component" value="Unassembled WGS sequence"/>
</dbReference>
<dbReference type="AlphaFoldDB" id="W7XKG1"/>
<gene>
    <name evidence="2" type="ORF">TTHERM_000035527</name>
</gene>
<organism evidence="2 3">
    <name type="scientific">Tetrahymena thermophila (strain SB210)</name>
    <dbReference type="NCBI Taxonomy" id="312017"/>
    <lineage>
        <taxon>Eukaryota</taxon>
        <taxon>Sar</taxon>
        <taxon>Alveolata</taxon>
        <taxon>Ciliophora</taxon>
        <taxon>Intramacronucleata</taxon>
        <taxon>Oligohymenophorea</taxon>
        <taxon>Hymenostomatida</taxon>
        <taxon>Tetrahymenina</taxon>
        <taxon>Tetrahymenidae</taxon>
        <taxon>Tetrahymena</taxon>
    </lineage>
</organism>
<evidence type="ECO:0000313" key="2">
    <source>
        <dbReference type="EMBL" id="EWS74874.1"/>
    </source>
</evidence>
<evidence type="ECO:0000256" key="1">
    <source>
        <dbReference type="SAM" id="Phobius"/>
    </source>
</evidence>